<sequence>MSDDPNEKMLQALAHQSAGRPDPGPSSYASRTVDWRTLTDDRAPVEWAALRAWVEWFTVRFDVPVSVVPDCWWRHGEIVEELAALRSAHLLLFDPSDRGTGPSAWLQYLSTALPRLTRAGGGCTREHREHRSRSWANATDEQAWTAWVTQSHAHQDGPGRP</sequence>
<feature type="region of interest" description="Disordered" evidence="1">
    <location>
        <begin position="1"/>
        <end position="31"/>
    </location>
</feature>
<name>A0ABS5XV77_9MICO</name>
<dbReference type="Proteomes" id="UP000740605">
    <property type="component" value="Unassembled WGS sequence"/>
</dbReference>
<organism evidence="2 3">
    <name type="scientific">Microbacterium flavum</name>
    <dbReference type="NCBI Taxonomy" id="415216"/>
    <lineage>
        <taxon>Bacteria</taxon>
        <taxon>Bacillati</taxon>
        <taxon>Actinomycetota</taxon>
        <taxon>Actinomycetes</taxon>
        <taxon>Micrococcales</taxon>
        <taxon>Microbacteriaceae</taxon>
        <taxon>Microbacterium</taxon>
    </lineage>
</organism>
<dbReference type="Pfam" id="PF16259">
    <property type="entry name" value="DUF4913"/>
    <property type="match status" value="1"/>
</dbReference>
<keyword evidence="3" id="KW-1185">Reference proteome</keyword>
<comment type="caution">
    <text evidence="2">The sequence shown here is derived from an EMBL/GenBank/DDBJ whole genome shotgun (WGS) entry which is preliminary data.</text>
</comment>
<accession>A0ABS5XV77</accession>
<protein>
    <submittedName>
        <fullName evidence="2">Uncharacterized protein</fullName>
    </submittedName>
</protein>
<dbReference type="InterPro" id="IPR032584">
    <property type="entry name" value="DUF4913"/>
</dbReference>
<proteinExistence type="predicted"/>
<evidence type="ECO:0000313" key="3">
    <source>
        <dbReference type="Proteomes" id="UP000740605"/>
    </source>
</evidence>
<evidence type="ECO:0000313" key="2">
    <source>
        <dbReference type="EMBL" id="MBT8798448.1"/>
    </source>
</evidence>
<reference evidence="2 3" key="1">
    <citation type="submission" date="2021-03" db="EMBL/GenBank/DDBJ databases">
        <title>Microbacterium pauli sp. nov., isolated from microfiltered milk.</title>
        <authorList>
            <person name="Bellassi P."/>
            <person name="Fontana A."/>
            <person name="Callegari M.L."/>
            <person name="Lorenzo M."/>
            <person name="Cappa F."/>
        </authorList>
    </citation>
    <scope>NUCLEOTIDE SEQUENCE [LARGE SCALE GENOMIC DNA]</scope>
    <source>
        <strain evidence="2 3">DSM 18909</strain>
    </source>
</reference>
<evidence type="ECO:0000256" key="1">
    <source>
        <dbReference type="SAM" id="MobiDB-lite"/>
    </source>
</evidence>
<dbReference type="RefSeq" id="WP_215487675.1">
    <property type="nucleotide sequence ID" value="NZ_BAAAPJ010000006.1"/>
</dbReference>
<gene>
    <name evidence="2" type="ORF">J0P97_10230</name>
</gene>
<dbReference type="EMBL" id="JAFLHG010000008">
    <property type="protein sequence ID" value="MBT8798448.1"/>
    <property type="molecule type" value="Genomic_DNA"/>
</dbReference>